<evidence type="ECO:0000256" key="6">
    <source>
        <dbReference type="ARBA" id="ARBA00035183"/>
    </source>
</evidence>
<reference evidence="8 9" key="1">
    <citation type="submission" date="2015-03" db="EMBL/GenBank/DDBJ databases">
        <authorList>
            <person name="Morales-Cruz A."/>
            <person name="Amrine K.C."/>
            <person name="Cantu D."/>
        </authorList>
    </citation>
    <scope>NUCLEOTIDE SEQUENCE [LARGE SCALE GENOMIC DNA]</scope>
    <source>
        <strain evidence="8">DS831</strain>
    </source>
</reference>
<evidence type="ECO:0000256" key="7">
    <source>
        <dbReference type="SAM" id="MobiDB-lite"/>
    </source>
</evidence>
<sequence>MRTIPRLSRPIDRALNAAVPRRPLRQQQCPFSTTAPAAAQKGGSTEFSERIRTKIWGTDYAPGREDPYSFDSPLREAQQEATAAAAEKTKKTKKANVVAAAAEETKEANVDAAGVAPTPATTSTTAPAEGPKRAKRTALRVEDASYEPAKTWHGLKWIGGKKNKWRQDEDFTIPARETLEPTVALKKALVEVFSARSEGVSFESIYDGREDRSRGVELSAAKDGGAVIKQKAVDVEAEDEVSQQEIWALSPISLRDPEIKFAVVKRVMQLTGTRISDPIIAKSDTAGILLSNITKKPQPTKLFEKLERDQVLSHLRNVKISPRRITPIDKEKQVGRWKVIEQKLLDKNLPVTGHDILKG</sequence>
<dbReference type="InterPro" id="IPR018305">
    <property type="entry name" value="Ribosomal_m50"/>
</dbReference>
<accession>A0A0G2HBN5</accession>
<evidence type="ECO:0000313" key="8">
    <source>
        <dbReference type="EMBL" id="KKY25970.1"/>
    </source>
</evidence>
<gene>
    <name evidence="8" type="ORF">UCDDS831_g01819</name>
</gene>
<evidence type="ECO:0000313" key="9">
    <source>
        <dbReference type="Proteomes" id="UP000034182"/>
    </source>
</evidence>
<evidence type="ECO:0000256" key="3">
    <source>
        <dbReference type="ARBA" id="ARBA00022980"/>
    </source>
</evidence>
<comment type="caution">
    <text evidence="8">The sequence shown here is derived from an EMBL/GenBank/DDBJ whole genome shotgun (WGS) entry which is preliminary data.</text>
</comment>
<dbReference type="Pfam" id="PF10501">
    <property type="entry name" value="Ribosomal_L50"/>
    <property type="match status" value="1"/>
</dbReference>
<keyword evidence="4" id="KW-0496">Mitochondrion</keyword>
<feature type="region of interest" description="Disordered" evidence="7">
    <location>
        <begin position="109"/>
        <end position="139"/>
    </location>
</feature>
<evidence type="ECO:0000256" key="2">
    <source>
        <dbReference type="ARBA" id="ARBA00008860"/>
    </source>
</evidence>
<proteinExistence type="inferred from homology"/>
<dbReference type="GO" id="GO:0005739">
    <property type="term" value="C:mitochondrion"/>
    <property type="evidence" value="ECO:0007669"/>
    <property type="project" value="UniProtKB-SubCell"/>
</dbReference>
<keyword evidence="5" id="KW-0687">Ribonucleoprotein</keyword>
<comment type="similarity">
    <text evidence="2">Belongs to the mitochondrion-specific ribosomal protein mL50 family.</text>
</comment>
<name>A0A0G2HBN5_9PEZI</name>
<keyword evidence="3 8" id="KW-0689">Ribosomal protein</keyword>
<feature type="compositionally biased region" description="Low complexity" evidence="7">
    <location>
        <begin position="112"/>
        <end position="128"/>
    </location>
</feature>
<dbReference type="GO" id="GO:0005840">
    <property type="term" value="C:ribosome"/>
    <property type="evidence" value="ECO:0007669"/>
    <property type="project" value="UniProtKB-KW"/>
</dbReference>
<dbReference type="EMBL" id="LAQI01000034">
    <property type="protein sequence ID" value="KKY25970.1"/>
    <property type="molecule type" value="Genomic_DNA"/>
</dbReference>
<evidence type="ECO:0000256" key="1">
    <source>
        <dbReference type="ARBA" id="ARBA00004173"/>
    </source>
</evidence>
<dbReference type="AlphaFoldDB" id="A0A0G2HBN5"/>
<organism evidence="8 9">
    <name type="scientific">Diplodia seriata</name>
    <dbReference type="NCBI Taxonomy" id="420778"/>
    <lineage>
        <taxon>Eukaryota</taxon>
        <taxon>Fungi</taxon>
        <taxon>Dikarya</taxon>
        <taxon>Ascomycota</taxon>
        <taxon>Pezizomycotina</taxon>
        <taxon>Dothideomycetes</taxon>
        <taxon>Dothideomycetes incertae sedis</taxon>
        <taxon>Botryosphaeriales</taxon>
        <taxon>Botryosphaeriaceae</taxon>
        <taxon>Diplodia</taxon>
    </lineage>
</organism>
<reference evidence="8 9" key="2">
    <citation type="submission" date="2015-05" db="EMBL/GenBank/DDBJ databases">
        <title>Distinctive expansion of gene families associated with plant cell wall degradation and secondary metabolism in the genomes of grapevine trunk pathogens.</title>
        <authorList>
            <person name="Lawrence D.P."/>
            <person name="Travadon R."/>
            <person name="Rolshausen P.E."/>
            <person name="Baumgartner K."/>
        </authorList>
    </citation>
    <scope>NUCLEOTIDE SEQUENCE [LARGE SCALE GENOMIC DNA]</scope>
    <source>
        <strain evidence="8">DS831</strain>
    </source>
</reference>
<dbReference type="GO" id="GO:1990904">
    <property type="term" value="C:ribonucleoprotein complex"/>
    <property type="evidence" value="ECO:0007669"/>
    <property type="project" value="UniProtKB-KW"/>
</dbReference>
<dbReference type="Proteomes" id="UP000034182">
    <property type="component" value="Unassembled WGS sequence"/>
</dbReference>
<evidence type="ECO:0000256" key="4">
    <source>
        <dbReference type="ARBA" id="ARBA00023128"/>
    </source>
</evidence>
<comment type="subcellular location">
    <subcellularLocation>
        <location evidence="1">Mitochondrion</location>
    </subcellularLocation>
</comment>
<evidence type="ECO:0000256" key="5">
    <source>
        <dbReference type="ARBA" id="ARBA00023274"/>
    </source>
</evidence>
<protein>
    <recommendedName>
        <fullName evidence="6">Large ribosomal subunit protein mL50</fullName>
    </recommendedName>
</protein>